<dbReference type="GO" id="GO:0005524">
    <property type="term" value="F:ATP binding"/>
    <property type="evidence" value="ECO:0007669"/>
    <property type="project" value="UniProtKB-KW"/>
</dbReference>
<feature type="domain" description="Protein kinase" evidence="4">
    <location>
        <begin position="106"/>
        <end position="351"/>
    </location>
</feature>
<dbReference type="GO" id="GO:0004714">
    <property type="term" value="F:transmembrane receptor protein tyrosine kinase activity"/>
    <property type="evidence" value="ECO:0007669"/>
    <property type="project" value="TreeGrafter"/>
</dbReference>
<dbReference type="AlphaFoldDB" id="A0AAV7QVZ4"/>
<dbReference type="PANTHER" id="PTHR24416">
    <property type="entry name" value="TYROSINE-PROTEIN KINASE RECEPTOR"/>
    <property type="match status" value="1"/>
</dbReference>
<sequence length="351" mass="39272">MGTPQPRCNASFKDFRCNNVGMQIAVIIIPILLTLSTLLVVVVVLWKSCLRRRGQKIEPIIVLNAEDLNHEGKEQGVVNTAASFEDLQHNPEPFLEKWELPPDRGIKSVEFLCDGRFGAVCRATVGKKGASETGQMAIVRECAETSSPGKVREFHDLIKFHIRVCNHSSLVKVLWCQTTIQPLRLFLADMHPGNLLSYLWKLREGDLRGVDCTYDLTEKRVYSMALQLASGLEYLTGTLKLVHGYVAACNVLIDQDMNARLCGLGLAAEVYRMGALSYGKDAEVPIKWLAPERIVKRIITEKSDVWSFGIFLYEVVTLGSPPYLALTPPEVLPKLKSGHRMQKPEQCSKHL</sequence>
<dbReference type="GO" id="GO:0005886">
    <property type="term" value="C:plasma membrane"/>
    <property type="evidence" value="ECO:0007669"/>
    <property type="project" value="TreeGrafter"/>
</dbReference>
<protein>
    <recommendedName>
        <fullName evidence="4">Protein kinase domain-containing protein</fullName>
    </recommendedName>
</protein>
<keyword evidence="1" id="KW-0547">Nucleotide-binding</keyword>
<dbReference type="InterPro" id="IPR050122">
    <property type="entry name" value="RTK"/>
</dbReference>
<dbReference type="EMBL" id="JANPWB010000010">
    <property type="protein sequence ID" value="KAJ1142550.1"/>
    <property type="molecule type" value="Genomic_DNA"/>
</dbReference>
<dbReference type="PRINTS" id="PR00109">
    <property type="entry name" value="TYRKINASE"/>
</dbReference>
<dbReference type="GO" id="GO:0007169">
    <property type="term" value="P:cell surface receptor protein tyrosine kinase signaling pathway"/>
    <property type="evidence" value="ECO:0007669"/>
    <property type="project" value="TreeGrafter"/>
</dbReference>
<keyword evidence="6" id="KW-1185">Reference proteome</keyword>
<evidence type="ECO:0000256" key="3">
    <source>
        <dbReference type="SAM" id="Phobius"/>
    </source>
</evidence>
<keyword evidence="3" id="KW-0472">Membrane</keyword>
<proteinExistence type="predicted"/>
<dbReference type="SUPFAM" id="SSF56112">
    <property type="entry name" value="Protein kinase-like (PK-like)"/>
    <property type="match status" value="1"/>
</dbReference>
<dbReference type="Pfam" id="PF07714">
    <property type="entry name" value="PK_Tyr_Ser-Thr"/>
    <property type="match status" value="1"/>
</dbReference>
<evidence type="ECO:0000313" key="6">
    <source>
        <dbReference type="Proteomes" id="UP001066276"/>
    </source>
</evidence>
<dbReference type="InterPro" id="IPR011009">
    <property type="entry name" value="Kinase-like_dom_sf"/>
</dbReference>
<dbReference type="InterPro" id="IPR000719">
    <property type="entry name" value="Prot_kinase_dom"/>
</dbReference>
<feature type="transmembrane region" description="Helical" evidence="3">
    <location>
        <begin position="20"/>
        <end position="46"/>
    </location>
</feature>
<dbReference type="InterPro" id="IPR001245">
    <property type="entry name" value="Ser-Thr/Tyr_kinase_cat_dom"/>
</dbReference>
<dbReference type="GO" id="GO:0043235">
    <property type="term" value="C:receptor complex"/>
    <property type="evidence" value="ECO:0007669"/>
    <property type="project" value="TreeGrafter"/>
</dbReference>
<accession>A0AAV7QVZ4</accession>
<keyword evidence="3" id="KW-0812">Transmembrane</keyword>
<evidence type="ECO:0000256" key="2">
    <source>
        <dbReference type="ARBA" id="ARBA00022840"/>
    </source>
</evidence>
<name>A0AAV7QVZ4_PLEWA</name>
<dbReference type="Proteomes" id="UP001066276">
    <property type="component" value="Chromosome 6"/>
</dbReference>
<keyword evidence="3" id="KW-1133">Transmembrane helix</keyword>
<comment type="caution">
    <text evidence="5">The sequence shown here is derived from an EMBL/GenBank/DDBJ whole genome shotgun (WGS) entry which is preliminary data.</text>
</comment>
<evidence type="ECO:0000259" key="4">
    <source>
        <dbReference type="PROSITE" id="PS50011"/>
    </source>
</evidence>
<evidence type="ECO:0000313" key="5">
    <source>
        <dbReference type="EMBL" id="KAJ1142550.1"/>
    </source>
</evidence>
<dbReference type="Gene3D" id="3.30.200.20">
    <property type="entry name" value="Phosphorylase Kinase, domain 1"/>
    <property type="match status" value="1"/>
</dbReference>
<gene>
    <name evidence="5" type="ORF">NDU88_008864</name>
</gene>
<dbReference type="Gene3D" id="1.10.510.10">
    <property type="entry name" value="Transferase(Phosphotransferase) domain 1"/>
    <property type="match status" value="1"/>
</dbReference>
<evidence type="ECO:0000256" key="1">
    <source>
        <dbReference type="ARBA" id="ARBA00022741"/>
    </source>
</evidence>
<reference evidence="5" key="1">
    <citation type="journal article" date="2022" name="bioRxiv">
        <title>Sequencing and chromosome-scale assembly of the giantPleurodeles waltlgenome.</title>
        <authorList>
            <person name="Brown T."/>
            <person name="Elewa A."/>
            <person name="Iarovenko S."/>
            <person name="Subramanian E."/>
            <person name="Araus A.J."/>
            <person name="Petzold A."/>
            <person name="Susuki M."/>
            <person name="Suzuki K.-i.T."/>
            <person name="Hayashi T."/>
            <person name="Toyoda A."/>
            <person name="Oliveira C."/>
            <person name="Osipova E."/>
            <person name="Leigh N.D."/>
            <person name="Simon A."/>
            <person name="Yun M.H."/>
        </authorList>
    </citation>
    <scope>NUCLEOTIDE SEQUENCE</scope>
    <source>
        <strain evidence="5">20211129_DDA</strain>
        <tissue evidence="5">Liver</tissue>
    </source>
</reference>
<dbReference type="PROSITE" id="PS50011">
    <property type="entry name" value="PROTEIN_KINASE_DOM"/>
    <property type="match status" value="1"/>
</dbReference>
<organism evidence="5 6">
    <name type="scientific">Pleurodeles waltl</name>
    <name type="common">Iberian ribbed newt</name>
    <dbReference type="NCBI Taxonomy" id="8319"/>
    <lineage>
        <taxon>Eukaryota</taxon>
        <taxon>Metazoa</taxon>
        <taxon>Chordata</taxon>
        <taxon>Craniata</taxon>
        <taxon>Vertebrata</taxon>
        <taxon>Euteleostomi</taxon>
        <taxon>Amphibia</taxon>
        <taxon>Batrachia</taxon>
        <taxon>Caudata</taxon>
        <taxon>Salamandroidea</taxon>
        <taxon>Salamandridae</taxon>
        <taxon>Pleurodelinae</taxon>
        <taxon>Pleurodeles</taxon>
    </lineage>
</organism>
<keyword evidence="2" id="KW-0067">ATP-binding</keyword>
<dbReference type="PANTHER" id="PTHR24416:SF632">
    <property type="entry name" value="TYROSINE-PROTEIN KINASE STYK1-LIKE"/>
    <property type="match status" value="1"/>
</dbReference>